<dbReference type="AlphaFoldDB" id="A0A4S9T5I8"/>
<gene>
    <name evidence="2" type="ORF">D6C91_05022</name>
</gene>
<evidence type="ECO:0000256" key="1">
    <source>
        <dbReference type="SAM" id="Phobius"/>
    </source>
</evidence>
<keyword evidence="1" id="KW-1133">Transmembrane helix</keyword>
<evidence type="ECO:0000313" key="3">
    <source>
        <dbReference type="Proteomes" id="UP000308005"/>
    </source>
</evidence>
<keyword evidence="1" id="KW-0812">Transmembrane</keyword>
<feature type="transmembrane region" description="Helical" evidence="1">
    <location>
        <begin position="332"/>
        <end position="350"/>
    </location>
</feature>
<feature type="transmembrane region" description="Helical" evidence="1">
    <location>
        <begin position="263"/>
        <end position="288"/>
    </location>
</feature>
<dbReference type="EMBL" id="QZBM01000204">
    <property type="protein sequence ID" value="THZ19709.1"/>
    <property type="molecule type" value="Genomic_DNA"/>
</dbReference>
<protein>
    <submittedName>
        <fullName evidence="2">Uncharacterized protein</fullName>
    </submittedName>
</protein>
<feature type="transmembrane region" description="Helical" evidence="1">
    <location>
        <begin position="362"/>
        <end position="384"/>
    </location>
</feature>
<keyword evidence="1" id="KW-0472">Membrane</keyword>
<evidence type="ECO:0000313" key="2">
    <source>
        <dbReference type="EMBL" id="THZ19709.1"/>
    </source>
</evidence>
<sequence length="415" mass="46900">MHVISQEHQLPSTVLIQSSNNMHIEVRNTIFLALAVFGYVALWRFAGQNGTFGMMREWSSQNRLPGTGETYATEFTRWRGLDEFIRSLLTIFWPMVNGTQPGSSLMCFYFAGQGIAAWILTALEGQRHSNKGNWRVISFITAYGLLFQGLGIGIIGPIFLLFAPLGDRRTSSVFVHYRTDVDAIIPATISGIIIPTILMSLHAPTVISLEQKVNLIRLWQFFPLLFRLGQRVWTGFISLWLSSYRDELAEKDPQMQRRAFRRVYTFGLCCAAVPHVGTIAISLMSLFFPSFFAGNLATEFHPWNLFVPVSPLSGAQARTVGEGAHWFLQWDMILMFCTYLVWAYFADITVKYPDSGVVSPQLFLRLLGWSLLFGPMGAALLAMWERDDVVFDAEEQNIESRKGMAAKIVSFSKTE</sequence>
<proteinExistence type="predicted"/>
<comment type="caution">
    <text evidence="2">The sequence shown here is derived from an EMBL/GenBank/DDBJ whole genome shotgun (WGS) entry which is preliminary data.</text>
</comment>
<feature type="transmembrane region" description="Helical" evidence="1">
    <location>
        <begin position="102"/>
        <end position="120"/>
    </location>
</feature>
<name>A0A4S9T5I8_AURPU</name>
<organism evidence="2 3">
    <name type="scientific">Aureobasidium pullulans</name>
    <name type="common">Black yeast</name>
    <name type="synonym">Pullularia pullulans</name>
    <dbReference type="NCBI Taxonomy" id="5580"/>
    <lineage>
        <taxon>Eukaryota</taxon>
        <taxon>Fungi</taxon>
        <taxon>Dikarya</taxon>
        <taxon>Ascomycota</taxon>
        <taxon>Pezizomycotina</taxon>
        <taxon>Dothideomycetes</taxon>
        <taxon>Dothideomycetidae</taxon>
        <taxon>Dothideales</taxon>
        <taxon>Saccotheciaceae</taxon>
        <taxon>Aureobasidium</taxon>
    </lineage>
</organism>
<dbReference type="Proteomes" id="UP000308005">
    <property type="component" value="Unassembled WGS sequence"/>
</dbReference>
<feature type="transmembrane region" description="Helical" evidence="1">
    <location>
        <begin position="29"/>
        <end position="46"/>
    </location>
</feature>
<reference evidence="2 3" key="1">
    <citation type="submission" date="2018-10" db="EMBL/GenBank/DDBJ databases">
        <title>Fifty Aureobasidium pullulans genomes reveal a recombining polyextremotolerant generalist.</title>
        <authorList>
            <person name="Gostincar C."/>
            <person name="Turk M."/>
            <person name="Zajc J."/>
            <person name="Gunde-Cimerman N."/>
        </authorList>
    </citation>
    <scope>NUCLEOTIDE SEQUENCE [LARGE SCALE GENOMIC DNA]</scope>
    <source>
        <strain evidence="2 3">EXF-3863</strain>
    </source>
</reference>
<feature type="transmembrane region" description="Helical" evidence="1">
    <location>
        <begin position="183"/>
        <end position="201"/>
    </location>
</feature>
<feature type="transmembrane region" description="Helical" evidence="1">
    <location>
        <begin position="140"/>
        <end position="162"/>
    </location>
</feature>
<accession>A0A4S9T5I8</accession>